<evidence type="ECO:0000313" key="2">
    <source>
        <dbReference type="Proteomes" id="UP000012338"/>
    </source>
</evidence>
<sequence>MHPCDMLAYNDKFWMKSWDQKYNYRGGHRLRKKRSCIPIQMGEDDFYNLSGGNVDCEYCKELKKRFYRPELEVEKAGA</sequence>
<dbReference type="HOGENOM" id="CLU_2838052_0_0_1"/>
<gene>
    <name evidence="1" type="ORF">COCC4DRAFT_165562</name>
</gene>
<evidence type="ECO:0000313" key="1">
    <source>
        <dbReference type="EMBL" id="ENI06627.1"/>
    </source>
</evidence>
<proteinExistence type="predicted"/>
<reference evidence="1 2" key="1">
    <citation type="journal article" date="2012" name="PLoS Pathog.">
        <title>Diverse lifestyles and strategies of plant pathogenesis encoded in the genomes of eighteen Dothideomycetes fungi.</title>
        <authorList>
            <person name="Ohm R.A."/>
            <person name="Feau N."/>
            <person name="Henrissat B."/>
            <person name="Schoch C.L."/>
            <person name="Horwitz B.A."/>
            <person name="Barry K.W."/>
            <person name="Condon B.J."/>
            <person name="Copeland A.C."/>
            <person name="Dhillon B."/>
            <person name="Glaser F."/>
            <person name="Hesse C.N."/>
            <person name="Kosti I."/>
            <person name="LaButti K."/>
            <person name="Lindquist E.A."/>
            <person name="Lucas S."/>
            <person name="Salamov A.A."/>
            <person name="Bradshaw R.E."/>
            <person name="Ciuffetti L."/>
            <person name="Hamelin R.C."/>
            <person name="Kema G.H.J."/>
            <person name="Lawrence C."/>
            <person name="Scott J.A."/>
            <person name="Spatafora J.W."/>
            <person name="Turgeon B.G."/>
            <person name="de Wit P.J.G.M."/>
            <person name="Zhong S."/>
            <person name="Goodwin S.B."/>
            <person name="Grigoriev I.V."/>
        </authorList>
    </citation>
    <scope>NUCLEOTIDE SEQUENCE [LARGE SCALE GENOMIC DNA]</scope>
    <source>
        <strain evidence="2">C4 / ATCC 48331 / race T</strain>
    </source>
</reference>
<accession>N4XND5</accession>
<organism evidence="1 2">
    <name type="scientific">Cochliobolus heterostrophus (strain C4 / ATCC 48331 / race T)</name>
    <name type="common">Southern corn leaf blight fungus</name>
    <name type="synonym">Bipolaris maydis</name>
    <dbReference type="NCBI Taxonomy" id="665024"/>
    <lineage>
        <taxon>Eukaryota</taxon>
        <taxon>Fungi</taxon>
        <taxon>Dikarya</taxon>
        <taxon>Ascomycota</taxon>
        <taxon>Pezizomycotina</taxon>
        <taxon>Dothideomycetes</taxon>
        <taxon>Pleosporomycetidae</taxon>
        <taxon>Pleosporales</taxon>
        <taxon>Pleosporineae</taxon>
        <taxon>Pleosporaceae</taxon>
        <taxon>Bipolaris</taxon>
    </lineage>
</organism>
<keyword evidence="2" id="KW-1185">Reference proteome</keyword>
<dbReference type="Proteomes" id="UP000012338">
    <property type="component" value="Unassembled WGS sequence"/>
</dbReference>
<dbReference type="AlphaFoldDB" id="N4XND5"/>
<reference evidence="2" key="2">
    <citation type="journal article" date="2013" name="PLoS Genet.">
        <title>Comparative genome structure, secondary metabolite, and effector coding capacity across Cochliobolus pathogens.</title>
        <authorList>
            <person name="Condon B.J."/>
            <person name="Leng Y."/>
            <person name="Wu D."/>
            <person name="Bushley K.E."/>
            <person name="Ohm R.A."/>
            <person name="Otillar R."/>
            <person name="Martin J."/>
            <person name="Schackwitz W."/>
            <person name="Grimwood J."/>
            <person name="MohdZainudin N."/>
            <person name="Xue C."/>
            <person name="Wang R."/>
            <person name="Manning V.A."/>
            <person name="Dhillon B."/>
            <person name="Tu Z.J."/>
            <person name="Steffenson B.J."/>
            <person name="Salamov A."/>
            <person name="Sun H."/>
            <person name="Lowry S."/>
            <person name="LaButti K."/>
            <person name="Han J."/>
            <person name="Copeland A."/>
            <person name="Lindquist E."/>
            <person name="Barry K."/>
            <person name="Schmutz J."/>
            <person name="Baker S.E."/>
            <person name="Ciuffetti L.M."/>
            <person name="Grigoriev I.V."/>
            <person name="Zhong S."/>
            <person name="Turgeon B.G."/>
        </authorList>
    </citation>
    <scope>NUCLEOTIDE SEQUENCE [LARGE SCALE GENOMIC DNA]</scope>
    <source>
        <strain evidence="2">C4 / ATCC 48331 / race T</strain>
    </source>
</reference>
<dbReference type="EMBL" id="KB733451">
    <property type="protein sequence ID" value="ENI06627.1"/>
    <property type="molecule type" value="Genomic_DNA"/>
</dbReference>
<name>N4XND5_COCH4</name>
<protein>
    <submittedName>
        <fullName evidence="1">Uncharacterized protein</fullName>
    </submittedName>
</protein>